<dbReference type="Proteomes" id="UP001597294">
    <property type="component" value="Unassembled WGS sequence"/>
</dbReference>
<reference evidence="2" key="1">
    <citation type="journal article" date="2019" name="Int. J. Syst. Evol. Microbiol.">
        <title>The Global Catalogue of Microorganisms (GCM) 10K type strain sequencing project: providing services to taxonomists for standard genome sequencing and annotation.</title>
        <authorList>
            <consortium name="The Broad Institute Genomics Platform"/>
            <consortium name="The Broad Institute Genome Sequencing Center for Infectious Disease"/>
            <person name="Wu L."/>
            <person name="Ma J."/>
        </authorList>
    </citation>
    <scope>NUCLEOTIDE SEQUENCE [LARGE SCALE GENOMIC DNA]</scope>
    <source>
        <strain evidence="2">CGMCC 4.7192</strain>
    </source>
</reference>
<organism evidence="1 2">
    <name type="scientific">Kiloniella antarctica</name>
    <dbReference type="NCBI Taxonomy" id="1550907"/>
    <lineage>
        <taxon>Bacteria</taxon>
        <taxon>Pseudomonadati</taxon>
        <taxon>Pseudomonadota</taxon>
        <taxon>Alphaproteobacteria</taxon>
        <taxon>Rhodospirillales</taxon>
        <taxon>Kiloniellaceae</taxon>
        <taxon>Kiloniella</taxon>
    </lineage>
</organism>
<comment type="caution">
    <text evidence="1">The sequence shown here is derived from an EMBL/GenBank/DDBJ whole genome shotgun (WGS) entry which is preliminary data.</text>
</comment>
<accession>A0ABW5BJ94</accession>
<gene>
    <name evidence="1" type="ORF">ACFSKO_08610</name>
</gene>
<protein>
    <submittedName>
        <fullName evidence="1">Uncharacterized protein</fullName>
    </submittedName>
</protein>
<keyword evidence="2" id="KW-1185">Reference proteome</keyword>
<dbReference type="RefSeq" id="WP_380250503.1">
    <property type="nucleotide sequence ID" value="NZ_JBHUII010000004.1"/>
</dbReference>
<name>A0ABW5BJ94_9PROT</name>
<evidence type="ECO:0000313" key="2">
    <source>
        <dbReference type="Proteomes" id="UP001597294"/>
    </source>
</evidence>
<evidence type="ECO:0000313" key="1">
    <source>
        <dbReference type="EMBL" id="MFD2205669.1"/>
    </source>
</evidence>
<dbReference type="EMBL" id="JBHUII010000004">
    <property type="protein sequence ID" value="MFD2205669.1"/>
    <property type="molecule type" value="Genomic_DNA"/>
</dbReference>
<proteinExistence type="predicted"/>
<sequence>MKFKYDSRLQSGCHRLLGLLGFYEVLGLNGFQSFLNLLRLLDHQMVVFLLGKTLPTVEP</sequence>